<feature type="domain" description="Carbohydrate kinase FGGY C-terminal" evidence="8">
    <location>
        <begin position="332"/>
        <end position="485"/>
    </location>
</feature>
<keyword evidence="2" id="KW-0808">Transferase</keyword>
<feature type="domain" description="Carbohydrate kinase FGGY N-terminal" evidence="7">
    <location>
        <begin position="159"/>
        <end position="240"/>
    </location>
</feature>
<organism evidence="9 10">
    <name type="scientific">Aphis glycines</name>
    <name type="common">Soybean aphid</name>
    <dbReference type="NCBI Taxonomy" id="307491"/>
    <lineage>
        <taxon>Eukaryota</taxon>
        <taxon>Metazoa</taxon>
        <taxon>Ecdysozoa</taxon>
        <taxon>Arthropoda</taxon>
        <taxon>Hexapoda</taxon>
        <taxon>Insecta</taxon>
        <taxon>Pterygota</taxon>
        <taxon>Neoptera</taxon>
        <taxon>Paraneoptera</taxon>
        <taxon>Hemiptera</taxon>
        <taxon>Sternorrhyncha</taxon>
        <taxon>Aphidomorpha</taxon>
        <taxon>Aphidoidea</taxon>
        <taxon>Aphididae</taxon>
        <taxon>Aphidini</taxon>
        <taxon>Aphis</taxon>
        <taxon>Aphis</taxon>
    </lineage>
</organism>
<evidence type="ECO:0000256" key="1">
    <source>
        <dbReference type="ARBA" id="ARBA00009156"/>
    </source>
</evidence>
<dbReference type="PANTHER" id="PTHR10196:SF69">
    <property type="entry name" value="GLYCEROL KINASE"/>
    <property type="match status" value="1"/>
</dbReference>
<accession>A0A6G0U869</accession>
<proteinExistence type="inferred from homology"/>
<dbReference type="GO" id="GO:0046167">
    <property type="term" value="P:glycerol-3-phosphate biosynthetic process"/>
    <property type="evidence" value="ECO:0007669"/>
    <property type="project" value="TreeGrafter"/>
</dbReference>
<evidence type="ECO:0000313" key="10">
    <source>
        <dbReference type="Proteomes" id="UP000475862"/>
    </source>
</evidence>
<name>A0A6G0U869_APHGL</name>
<comment type="similarity">
    <text evidence="1">Belongs to the FGGY kinase family.</text>
</comment>
<dbReference type="Gene3D" id="3.30.420.40">
    <property type="match status" value="3"/>
</dbReference>
<feature type="region of interest" description="Disordered" evidence="6">
    <location>
        <begin position="50"/>
        <end position="83"/>
    </location>
</feature>
<evidence type="ECO:0000256" key="3">
    <source>
        <dbReference type="ARBA" id="ARBA00022741"/>
    </source>
</evidence>
<feature type="domain" description="Carbohydrate kinase FGGY N-terminal" evidence="7">
    <location>
        <begin position="76"/>
        <end position="149"/>
    </location>
</feature>
<dbReference type="Pfam" id="PF00370">
    <property type="entry name" value="FGGY_N"/>
    <property type="match status" value="2"/>
</dbReference>
<keyword evidence="5" id="KW-0067">ATP-binding</keyword>
<evidence type="ECO:0000256" key="2">
    <source>
        <dbReference type="ARBA" id="ARBA00022679"/>
    </source>
</evidence>
<sequence>MKQIEAIAVLSVDSDEVRFTVLSNRDGSEVASSAETFPLITAVRNATTADRSTSSVVADEPDDRTECSAAAEEEDDSPTGRGFVEQDPDRIWEAVLRVTTDAVDKMCRDGTPVTYIKSVAIVNEMGTLVAWNAVTGRPVHNAVHWSDVRMTVGGGGTGAAAQWLLQRSAAVRCSADSCRFGTLDAWLTWKLTAGATYQTDATNASYTGLLDLSTLCWDRDAVRSRGLSGDAWPPVRRPHKRSAAVIVVGRLYGLSVHVTMARPGAVLYAQACYRRGQAAVTLTDRTAVAVCAHDRGPPRPQPSRLGPLRVVGYCEPNAADRKNPKIVYGLLAVSGATSVAGWLRNMGVAKSWNECAHAYEAAAPALNRGGAGHKSYMVPAFGGLPSAPYGRPDARPVVCGIGGHTGPAHLIAAAVDSMCHGVDDVVGCAVAGSASRLAEPLHVDGPCSALDGLMRRLADVTGHRLAVNRADMAVTGAARMAAAAMNVEYGDRHAAVHYEPTSAAEQRSAWRGQWTKAVRRSYGWAPADGRGLDDRYAAQQDTADRRRTGFSALAGAVRRLGSWYSDRANEVLYVVRSYFAPDVRPRRSVYVVEGSAAAAAAADGAACER</sequence>
<evidence type="ECO:0000313" key="9">
    <source>
        <dbReference type="EMBL" id="KAE9544416.1"/>
    </source>
</evidence>
<evidence type="ECO:0000256" key="5">
    <source>
        <dbReference type="ARBA" id="ARBA00022840"/>
    </source>
</evidence>
<evidence type="ECO:0000259" key="8">
    <source>
        <dbReference type="Pfam" id="PF02782"/>
    </source>
</evidence>
<keyword evidence="3" id="KW-0547">Nucleotide-binding</keyword>
<dbReference type="GO" id="GO:0006641">
    <property type="term" value="P:triglyceride metabolic process"/>
    <property type="evidence" value="ECO:0007669"/>
    <property type="project" value="TreeGrafter"/>
</dbReference>
<comment type="caution">
    <text evidence="9">The sequence shown here is derived from an EMBL/GenBank/DDBJ whole genome shotgun (WGS) entry which is preliminary data.</text>
</comment>
<dbReference type="OrthoDB" id="6278781at2759"/>
<dbReference type="Pfam" id="PF02782">
    <property type="entry name" value="FGGY_C"/>
    <property type="match status" value="1"/>
</dbReference>
<evidence type="ECO:0000256" key="4">
    <source>
        <dbReference type="ARBA" id="ARBA00022777"/>
    </source>
</evidence>
<evidence type="ECO:0008006" key="11">
    <source>
        <dbReference type="Google" id="ProtNLM"/>
    </source>
</evidence>
<dbReference type="SUPFAM" id="SSF53067">
    <property type="entry name" value="Actin-like ATPase domain"/>
    <property type="match status" value="2"/>
</dbReference>
<reference evidence="9 10" key="1">
    <citation type="submission" date="2019-08" db="EMBL/GenBank/DDBJ databases">
        <title>The genome of the soybean aphid Biotype 1, its phylome, world population structure and adaptation to the North American continent.</title>
        <authorList>
            <person name="Giordano R."/>
            <person name="Donthu R.K."/>
            <person name="Hernandez A.G."/>
            <person name="Wright C.L."/>
            <person name="Zimin A.V."/>
        </authorList>
    </citation>
    <scope>NUCLEOTIDE SEQUENCE [LARGE SCALE GENOMIC DNA]</scope>
    <source>
        <tissue evidence="9">Whole aphids</tissue>
    </source>
</reference>
<gene>
    <name evidence="9" type="ORF">AGLY_001595</name>
</gene>
<dbReference type="InterPro" id="IPR018485">
    <property type="entry name" value="FGGY_C"/>
</dbReference>
<dbReference type="GO" id="GO:0005739">
    <property type="term" value="C:mitochondrion"/>
    <property type="evidence" value="ECO:0007669"/>
    <property type="project" value="TreeGrafter"/>
</dbReference>
<dbReference type="PANTHER" id="PTHR10196">
    <property type="entry name" value="SUGAR KINASE"/>
    <property type="match status" value="1"/>
</dbReference>
<dbReference type="InterPro" id="IPR043129">
    <property type="entry name" value="ATPase_NBD"/>
</dbReference>
<protein>
    <recommendedName>
        <fullName evidence="11">Glycerol kinase</fullName>
    </recommendedName>
</protein>
<evidence type="ECO:0000259" key="7">
    <source>
        <dbReference type="Pfam" id="PF00370"/>
    </source>
</evidence>
<dbReference type="Proteomes" id="UP000475862">
    <property type="component" value="Unassembled WGS sequence"/>
</dbReference>
<dbReference type="GO" id="GO:0016301">
    <property type="term" value="F:kinase activity"/>
    <property type="evidence" value="ECO:0007669"/>
    <property type="project" value="UniProtKB-KW"/>
</dbReference>
<dbReference type="AlphaFoldDB" id="A0A6G0U869"/>
<keyword evidence="10" id="KW-1185">Reference proteome</keyword>
<dbReference type="EMBL" id="VYZN01000002">
    <property type="protein sequence ID" value="KAE9544416.1"/>
    <property type="molecule type" value="Genomic_DNA"/>
</dbReference>
<dbReference type="InterPro" id="IPR018484">
    <property type="entry name" value="FGGY_N"/>
</dbReference>
<evidence type="ECO:0000256" key="6">
    <source>
        <dbReference type="SAM" id="MobiDB-lite"/>
    </source>
</evidence>
<keyword evidence="4" id="KW-0418">Kinase</keyword>
<dbReference type="GO" id="GO:0006071">
    <property type="term" value="P:glycerol metabolic process"/>
    <property type="evidence" value="ECO:0007669"/>
    <property type="project" value="TreeGrafter"/>
</dbReference>